<reference evidence="1" key="2">
    <citation type="journal article" date="2021" name="Genome Biol. Evol.">
        <title>Developing a high-quality reference genome for a parasitic bivalve with doubly uniparental inheritance (Bivalvia: Unionida).</title>
        <authorList>
            <person name="Smith C.H."/>
        </authorList>
    </citation>
    <scope>NUCLEOTIDE SEQUENCE</scope>
    <source>
        <strain evidence="1">CHS0354</strain>
        <tissue evidence="1">Mantle</tissue>
    </source>
</reference>
<organism evidence="1 2">
    <name type="scientific">Potamilus streckersoni</name>
    <dbReference type="NCBI Taxonomy" id="2493646"/>
    <lineage>
        <taxon>Eukaryota</taxon>
        <taxon>Metazoa</taxon>
        <taxon>Spiralia</taxon>
        <taxon>Lophotrochozoa</taxon>
        <taxon>Mollusca</taxon>
        <taxon>Bivalvia</taxon>
        <taxon>Autobranchia</taxon>
        <taxon>Heteroconchia</taxon>
        <taxon>Palaeoheterodonta</taxon>
        <taxon>Unionida</taxon>
        <taxon>Unionoidea</taxon>
        <taxon>Unionidae</taxon>
        <taxon>Ambleminae</taxon>
        <taxon>Lampsilini</taxon>
        <taxon>Potamilus</taxon>
    </lineage>
</organism>
<gene>
    <name evidence="1" type="ORF">CHS0354_003842</name>
</gene>
<reference evidence="1" key="3">
    <citation type="submission" date="2023-05" db="EMBL/GenBank/DDBJ databases">
        <authorList>
            <person name="Smith C.H."/>
        </authorList>
    </citation>
    <scope>NUCLEOTIDE SEQUENCE</scope>
    <source>
        <strain evidence="1">CHS0354</strain>
        <tissue evidence="1">Mantle</tissue>
    </source>
</reference>
<name>A0AAE0VVZ7_9BIVA</name>
<comment type="caution">
    <text evidence="1">The sequence shown here is derived from an EMBL/GenBank/DDBJ whole genome shotgun (WGS) entry which is preliminary data.</text>
</comment>
<protein>
    <submittedName>
        <fullName evidence="1">Uncharacterized protein</fullName>
    </submittedName>
</protein>
<evidence type="ECO:0000313" key="1">
    <source>
        <dbReference type="EMBL" id="KAK3591212.1"/>
    </source>
</evidence>
<reference evidence="1" key="1">
    <citation type="journal article" date="2021" name="Genome Biol. Evol.">
        <title>A High-Quality Reference Genome for a Parasitic Bivalve with Doubly Uniparental Inheritance (Bivalvia: Unionida).</title>
        <authorList>
            <person name="Smith C.H."/>
        </authorList>
    </citation>
    <scope>NUCLEOTIDE SEQUENCE</scope>
    <source>
        <strain evidence="1">CHS0354</strain>
    </source>
</reference>
<proteinExistence type="predicted"/>
<dbReference type="Proteomes" id="UP001195483">
    <property type="component" value="Unassembled WGS sequence"/>
</dbReference>
<dbReference type="EMBL" id="JAEAOA010000299">
    <property type="protein sequence ID" value="KAK3591212.1"/>
    <property type="molecule type" value="Genomic_DNA"/>
</dbReference>
<evidence type="ECO:0000313" key="2">
    <source>
        <dbReference type="Proteomes" id="UP001195483"/>
    </source>
</evidence>
<keyword evidence="2" id="KW-1185">Reference proteome</keyword>
<sequence length="103" mass="11313">MTGTASGMRTACQNTVLAVYNMTGTARGIQTACHNTVLAEYNMPGTASVMRIDCHNTVQAKYNMTGTANAEIDMVQMKFTRIAAKAALQSLHSRLMLHHHHYQ</sequence>
<dbReference type="AlphaFoldDB" id="A0AAE0VVZ7"/>
<accession>A0AAE0VVZ7</accession>